<keyword evidence="2" id="KW-0732">Signal</keyword>
<feature type="active site" description="Charge relay system" evidence="8">
    <location>
        <position position="319"/>
    </location>
</feature>
<evidence type="ECO:0000256" key="4">
    <source>
        <dbReference type="ARBA" id="ARBA00022963"/>
    </source>
</evidence>
<keyword evidence="12" id="KW-1185">Reference proteome</keyword>
<feature type="active site" description="Charge relay system" evidence="8">
    <location>
        <position position="348"/>
    </location>
</feature>
<dbReference type="Pfam" id="PF04083">
    <property type="entry name" value="Abhydro_lipase"/>
    <property type="match status" value="1"/>
</dbReference>
<evidence type="ECO:0000313" key="10">
    <source>
        <dbReference type="EMBL" id="ELT87656.1"/>
    </source>
</evidence>
<keyword evidence="6" id="KW-0325">Glycoprotein</keyword>
<feature type="active site" description="Nucleophile" evidence="8">
    <location>
        <position position="147"/>
    </location>
</feature>
<dbReference type="GO" id="GO:0016042">
    <property type="term" value="P:lipid catabolic process"/>
    <property type="evidence" value="ECO:0007669"/>
    <property type="project" value="UniProtKB-KW"/>
</dbReference>
<organism evidence="10">
    <name type="scientific">Capitella teleta</name>
    <name type="common">Polychaete worm</name>
    <dbReference type="NCBI Taxonomy" id="283909"/>
    <lineage>
        <taxon>Eukaryota</taxon>
        <taxon>Metazoa</taxon>
        <taxon>Spiralia</taxon>
        <taxon>Lophotrochozoa</taxon>
        <taxon>Annelida</taxon>
        <taxon>Polychaeta</taxon>
        <taxon>Sedentaria</taxon>
        <taxon>Scolecida</taxon>
        <taxon>Capitellidae</taxon>
        <taxon>Capitella</taxon>
    </lineage>
</organism>
<evidence type="ECO:0000256" key="5">
    <source>
        <dbReference type="ARBA" id="ARBA00023098"/>
    </source>
</evidence>
<proteinExistence type="inferred from homology"/>
<keyword evidence="5" id="KW-0443">Lipid metabolism</keyword>
<evidence type="ECO:0000256" key="1">
    <source>
        <dbReference type="ARBA" id="ARBA00010701"/>
    </source>
</evidence>
<keyword evidence="4 7" id="KW-0442">Lipid degradation</keyword>
<dbReference type="GO" id="GO:0016788">
    <property type="term" value="F:hydrolase activity, acting on ester bonds"/>
    <property type="evidence" value="ECO:0007669"/>
    <property type="project" value="InterPro"/>
</dbReference>
<dbReference type="InterPro" id="IPR029058">
    <property type="entry name" value="AB_hydrolase_fold"/>
</dbReference>
<sequence length="371" mass="42284">MGFYGSTQPIRTELIVSKGYPCEEHTVQTDDGFLLGVQRIPYGRRGPGNDPRPVVFLQHGLLSASTCWITNLANESLGYILADAGFDVWLGNVRGNTYSRKHIKLQPEQHDFWQWSWDEMAYYDLPAMLNYALRQSSQERLSYVGHSQGTLIAFTGFSANPDLAKKVKQFVALGPVAQVGHLEGAVRYLSYITPELEGLFDLFGIDEFLPSSRILKFLGSTLCEEKYTRDICENIFFLICGYDSQNMNVSRIPVYVSHSPAGTSVKNLIHFAQMVKSNRCQKYDYGMIGNFEHYRQLHAPIYNISAMDVPSYLFSSGKDTLADPTDVKYLLSQLPNLKYHEEILHWNHLDFIWAMDANVVLYPHIIKILRN</sequence>
<dbReference type="Gene3D" id="3.40.50.1820">
    <property type="entry name" value="alpha/beta hydrolase"/>
    <property type="match status" value="1"/>
</dbReference>
<reference evidence="12" key="1">
    <citation type="submission" date="2012-12" db="EMBL/GenBank/DDBJ databases">
        <authorList>
            <person name="Hellsten U."/>
            <person name="Grimwood J."/>
            <person name="Chapman J.A."/>
            <person name="Shapiro H."/>
            <person name="Aerts A."/>
            <person name="Otillar R.P."/>
            <person name="Terry A.Y."/>
            <person name="Boore J.L."/>
            <person name="Simakov O."/>
            <person name="Marletaz F."/>
            <person name="Cho S.-J."/>
            <person name="Edsinger-Gonzales E."/>
            <person name="Havlak P."/>
            <person name="Kuo D.-H."/>
            <person name="Larsson T."/>
            <person name="Lv J."/>
            <person name="Arendt D."/>
            <person name="Savage R."/>
            <person name="Osoegawa K."/>
            <person name="de Jong P."/>
            <person name="Lindberg D.R."/>
            <person name="Seaver E.C."/>
            <person name="Weisblat D.A."/>
            <person name="Putnam N.H."/>
            <person name="Grigoriev I.V."/>
            <person name="Rokhsar D.S."/>
        </authorList>
    </citation>
    <scope>NUCLEOTIDE SEQUENCE</scope>
    <source>
        <strain evidence="12">I ESC-2004</strain>
    </source>
</reference>
<dbReference type="STRING" id="283909.R7T4F7"/>
<evidence type="ECO:0000259" key="9">
    <source>
        <dbReference type="Pfam" id="PF04083"/>
    </source>
</evidence>
<evidence type="ECO:0000256" key="7">
    <source>
        <dbReference type="PIRNR" id="PIRNR000862"/>
    </source>
</evidence>
<name>R7T4F7_CAPTE</name>
<dbReference type="OMA" id="GTMHQIG"/>
<dbReference type="SUPFAM" id="SSF53474">
    <property type="entry name" value="alpha/beta-Hydrolases"/>
    <property type="match status" value="1"/>
</dbReference>
<gene>
    <name evidence="10" type="ORF">CAPTEDRAFT_5448</name>
</gene>
<accession>R7T4F7</accession>
<dbReference type="InterPro" id="IPR006693">
    <property type="entry name" value="AB_hydrolase_lipase"/>
</dbReference>
<dbReference type="EnsemblMetazoa" id="CapteT5448">
    <property type="protein sequence ID" value="CapteP5448"/>
    <property type="gene ID" value="CapteG5448"/>
</dbReference>
<feature type="domain" description="Partial AB-hydrolase lipase" evidence="9">
    <location>
        <begin position="13"/>
        <end position="72"/>
    </location>
</feature>
<reference evidence="10 12" key="2">
    <citation type="journal article" date="2013" name="Nature">
        <title>Insights into bilaterian evolution from three spiralian genomes.</title>
        <authorList>
            <person name="Simakov O."/>
            <person name="Marletaz F."/>
            <person name="Cho S.J."/>
            <person name="Edsinger-Gonzales E."/>
            <person name="Havlak P."/>
            <person name="Hellsten U."/>
            <person name="Kuo D.H."/>
            <person name="Larsson T."/>
            <person name="Lv J."/>
            <person name="Arendt D."/>
            <person name="Savage R."/>
            <person name="Osoegawa K."/>
            <person name="de Jong P."/>
            <person name="Grimwood J."/>
            <person name="Chapman J.A."/>
            <person name="Shapiro H."/>
            <person name="Aerts A."/>
            <person name="Otillar R.P."/>
            <person name="Terry A.Y."/>
            <person name="Boore J.L."/>
            <person name="Grigoriev I.V."/>
            <person name="Lindberg D.R."/>
            <person name="Seaver E.C."/>
            <person name="Weisblat D.A."/>
            <person name="Putnam N.H."/>
            <person name="Rokhsar D.S."/>
        </authorList>
    </citation>
    <scope>NUCLEOTIDE SEQUENCE</scope>
    <source>
        <strain evidence="10 12">I ESC-2004</strain>
    </source>
</reference>
<dbReference type="OrthoDB" id="9974421at2759"/>
<protein>
    <recommendedName>
        <fullName evidence="7">Lipase</fullName>
    </recommendedName>
</protein>
<dbReference type="FunFam" id="3.40.50.1820:FF:000021">
    <property type="entry name" value="Lipase"/>
    <property type="match status" value="1"/>
</dbReference>
<dbReference type="HOGENOM" id="CLU_010974_0_0_1"/>
<keyword evidence="3 7" id="KW-0378">Hydrolase</keyword>
<dbReference type="FunCoup" id="R7T4F7">
    <property type="interactions" value="211"/>
</dbReference>
<dbReference type="EMBL" id="AMQN01015798">
    <property type="status" value="NOT_ANNOTATED_CDS"/>
    <property type="molecule type" value="Genomic_DNA"/>
</dbReference>
<dbReference type="PANTHER" id="PTHR11005">
    <property type="entry name" value="LYSOSOMAL ACID LIPASE-RELATED"/>
    <property type="match status" value="1"/>
</dbReference>
<dbReference type="Proteomes" id="UP000014760">
    <property type="component" value="Unassembled WGS sequence"/>
</dbReference>
<evidence type="ECO:0000256" key="2">
    <source>
        <dbReference type="ARBA" id="ARBA00022729"/>
    </source>
</evidence>
<evidence type="ECO:0000256" key="3">
    <source>
        <dbReference type="ARBA" id="ARBA00022801"/>
    </source>
</evidence>
<reference evidence="11" key="3">
    <citation type="submission" date="2015-06" db="UniProtKB">
        <authorList>
            <consortium name="EnsemblMetazoa"/>
        </authorList>
    </citation>
    <scope>IDENTIFICATION</scope>
</reference>
<comment type="similarity">
    <text evidence="1 7">Belongs to the AB hydrolase superfamily. Lipase family.</text>
</comment>
<dbReference type="EMBL" id="KB312231">
    <property type="protein sequence ID" value="ELT87656.1"/>
    <property type="molecule type" value="Genomic_DNA"/>
</dbReference>
<dbReference type="InterPro" id="IPR025483">
    <property type="entry name" value="Lipase_euk"/>
</dbReference>
<evidence type="ECO:0000256" key="8">
    <source>
        <dbReference type="PIRSR" id="PIRSR000862-1"/>
    </source>
</evidence>
<dbReference type="PIRSF" id="PIRSF000862">
    <property type="entry name" value="Steryl_ester_lip"/>
    <property type="match status" value="1"/>
</dbReference>
<evidence type="ECO:0000313" key="11">
    <source>
        <dbReference type="EnsemblMetazoa" id="CapteP5448"/>
    </source>
</evidence>
<evidence type="ECO:0000313" key="12">
    <source>
        <dbReference type="Proteomes" id="UP000014760"/>
    </source>
</evidence>
<evidence type="ECO:0000256" key="6">
    <source>
        <dbReference type="ARBA" id="ARBA00023180"/>
    </source>
</evidence>
<dbReference type="AlphaFoldDB" id="R7T4F7"/>